<dbReference type="InterPro" id="IPR039537">
    <property type="entry name" value="Retrotran_Ty1/copia-like"/>
</dbReference>
<dbReference type="PANTHER" id="PTHR42648:SF11">
    <property type="entry name" value="TRANSPOSON TY4-P GAG-POL POLYPROTEIN"/>
    <property type="match status" value="1"/>
</dbReference>
<comment type="catalytic activity">
    <reaction evidence="13">
        <text>DNA(n) + a 2'-deoxyribonucleoside 5'-triphosphate = DNA(n+1) + diphosphate</text>
        <dbReference type="Rhea" id="RHEA:22508"/>
        <dbReference type="Rhea" id="RHEA-COMP:17339"/>
        <dbReference type="Rhea" id="RHEA-COMP:17340"/>
        <dbReference type="ChEBI" id="CHEBI:33019"/>
        <dbReference type="ChEBI" id="CHEBI:61560"/>
        <dbReference type="ChEBI" id="CHEBI:173112"/>
        <dbReference type="EC" id="2.7.7.49"/>
    </reaction>
</comment>
<evidence type="ECO:0000256" key="13">
    <source>
        <dbReference type="ARBA" id="ARBA00048173"/>
    </source>
</evidence>
<keyword evidence="11" id="KW-0808">Transferase</keyword>
<dbReference type="InterPro" id="IPR001584">
    <property type="entry name" value="Integrase_cat-core"/>
</dbReference>
<gene>
    <name evidence="17" type="ORF">O181_101483</name>
</gene>
<keyword evidence="5" id="KW-0255">Endonuclease</keyword>
<dbReference type="GO" id="GO:0046872">
    <property type="term" value="F:metal ion binding"/>
    <property type="evidence" value="ECO:0007669"/>
    <property type="project" value="UniProtKB-KW"/>
</dbReference>
<name>A0A9Q3PH60_9BASI</name>
<keyword evidence="10" id="KW-0695">RNA-directed DNA polymerase</keyword>
<dbReference type="GO" id="GO:0015074">
    <property type="term" value="P:DNA integration"/>
    <property type="evidence" value="ECO:0007669"/>
    <property type="project" value="UniProtKB-KW"/>
</dbReference>
<evidence type="ECO:0000256" key="11">
    <source>
        <dbReference type="ARBA" id="ARBA00022932"/>
    </source>
</evidence>
<evidence type="ECO:0000256" key="3">
    <source>
        <dbReference type="ARBA" id="ARBA00022722"/>
    </source>
</evidence>
<dbReference type="OrthoDB" id="7691805at2759"/>
<protein>
    <recommendedName>
        <fullName evidence="16">Integrase catalytic domain-containing protein</fullName>
    </recommendedName>
</protein>
<keyword evidence="3" id="KW-0540">Nuclease</keyword>
<evidence type="ECO:0000256" key="15">
    <source>
        <dbReference type="SAM" id="MobiDB-lite"/>
    </source>
</evidence>
<dbReference type="EMBL" id="AVOT02071488">
    <property type="protein sequence ID" value="MBW0561768.1"/>
    <property type="molecule type" value="Genomic_DNA"/>
</dbReference>
<dbReference type="GO" id="GO:0004519">
    <property type="term" value="F:endonuclease activity"/>
    <property type="evidence" value="ECO:0007669"/>
    <property type="project" value="UniProtKB-KW"/>
</dbReference>
<evidence type="ECO:0000256" key="9">
    <source>
        <dbReference type="ARBA" id="ARBA00022908"/>
    </source>
</evidence>
<comment type="catalytic activity">
    <reaction evidence="14">
        <text>DNA(n) + a 2'-deoxyribonucleoside 5'-triphosphate = DNA(n+1) + diphosphate</text>
        <dbReference type="Rhea" id="RHEA:22508"/>
        <dbReference type="Rhea" id="RHEA-COMP:17339"/>
        <dbReference type="Rhea" id="RHEA-COMP:17340"/>
        <dbReference type="ChEBI" id="CHEBI:33019"/>
        <dbReference type="ChEBI" id="CHEBI:61560"/>
        <dbReference type="ChEBI" id="CHEBI:173112"/>
        <dbReference type="EC" id="2.7.7.7"/>
    </reaction>
</comment>
<evidence type="ECO:0000256" key="4">
    <source>
        <dbReference type="ARBA" id="ARBA00022723"/>
    </source>
</evidence>
<evidence type="ECO:0000256" key="12">
    <source>
        <dbReference type="ARBA" id="ARBA00023172"/>
    </source>
</evidence>
<dbReference type="GO" id="GO:0032196">
    <property type="term" value="P:transposition"/>
    <property type="evidence" value="ECO:0007669"/>
    <property type="project" value="UniProtKB-KW"/>
</dbReference>
<dbReference type="GO" id="GO:0003964">
    <property type="term" value="F:RNA-directed DNA polymerase activity"/>
    <property type="evidence" value="ECO:0007669"/>
    <property type="project" value="UniProtKB-KW"/>
</dbReference>
<dbReference type="Pfam" id="PF25597">
    <property type="entry name" value="SH3_retrovirus"/>
    <property type="match status" value="1"/>
</dbReference>
<dbReference type="GO" id="GO:0003887">
    <property type="term" value="F:DNA-directed DNA polymerase activity"/>
    <property type="evidence" value="ECO:0007669"/>
    <property type="project" value="UniProtKB-KW"/>
</dbReference>
<dbReference type="Gene3D" id="3.30.420.10">
    <property type="entry name" value="Ribonuclease H-like superfamily/Ribonuclease H"/>
    <property type="match status" value="1"/>
</dbReference>
<evidence type="ECO:0000256" key="6">
    <source>
        <dbReference type="ARBA" id="ARBA00022801"/>
    </source>
</evidence>
<accession>A0A9Q3PH60</accession>
<feature type="domain" description="Integrase catalytic" evidence="16">
    <location>
        <begin position="415"/>
        <end position="597"/>
    </location>
</feature>
<evidence type="ECO:0000256" key="7">
    <source>
        <dbReference type="ARBA" id="ARBA00022842"/>
    </source>
</evidence>
<keyword evidence="18" id="KW-1185">Reference proteome</keyword>
<evidence type="ECO:0000259" key="16">
    <source>
        <dbReference type="PROSITE" id="PS50994"/>
    </source>
</evidence>
<keyword evidence="1" id="KW-0815">Transposition</keyword>
<dbReference type="GO" id="GO:0016787">
    <property type="term" value="F:hydrolase activity"/>
    <property type="evidence" value="ECO:0007669"/>
    <property type="project" value="UniProtKB-KW"/>
</dbReference>
<evidence type="ECO:0000256" key="5">
    <source>
        <dbReference type="ARBA" id="ARBA00022759"/>
    </source>
</evidence>
<keyword evidence="8" id="KW-0694">RNA-binding</keyword>
<evidence type="ECO:0000256" key="10">
    <source>
        <dbReference type="ARBA" id="ARBA00022918"/>
    </source>
</evidence>
<dbReference type="GO" id="GO:0006310">
    <property type="term" value="P:DNA recombination"/>
    <property type="evidence" value="ECO:0007669"/>
    <property type="project" value="UniProtKB-KW"/>
</dbReference>
<dbReference type="GO" id="GO:0003723">
    <property type="term" value="F:RNA binding"/>
    <property type="evidence" value="ECO:0007669"/>
    <property type="project" value="UniProtKB-KW"/>
</dbReference>
<keyword evidence="2" id="KW-0548">Nucleotidyltransferase</keyword>
<evidence type="ECO:0000313" key="17">
    <source>
        <dbReference type="EMBL" id="MBW0561768.1"/>
    </source>
</evidence>
<keyword evidence="4" id="KW-0479">Metal-binding</keyword>
<dbReference type="Proteomes" id="UP000765509">
    <property type="component" value="Unassembled WGS sequence"/>
</dbReference>
<dbReference type="InterPro" id="IPR012337">
    <property type="entry name" value="RNaseH-like_sf"/>
</dbReference>
<dbReference type="AlphaFoldDB" id="A0A9Q3PH60"/>
<organism evidence="17 18">
    <name type="scientific">Austropuccinia psidii MF-1</name>
    <dbReference type="NCBI Taxonomy" id="1389203"/>
    <lineage>
        <taxon>Eukaryota</taxon>
        <taxon>Fungi</taxon>
        <taxon>Dikarya</taxon>
        <taxon>Basidiomycota</taxon>
        <taxon>Pucciniomycotina</taxon>
        <taxon>Pucciniomycetes</taxon>
        <taxon>Pucciniales</taxon>
        <taxon>Sphaerophragmiaceae</taxon>
        <taxon>Austropuccinia</taxon>
    </lineage>
</organism>
<keyword evidence="7" id="KW-0460">Magnesium</keyword>
<dbReference type="InterPro" id="IPR036397">
    <property type="entry name" value="RNaseH_sf"/>
</dbReference>
<comment type="caution">
    <text evidence="17">The sequence shown here is derived from an EMBL/GenBank/DDBJ whole genome shotgun (WGS) entry which is preliminary data.</text>
</comment>
<evidence type="ECO:0000256" key="2">
    <source>
        <dbReference type="ARBA" id="ARBA00022695"/>
    </source>
</evidence>
<evidence type="ECO:0000313" key="18">
    <source>
        <dbReference type="Proteomes" id="UP000765509"/>
    </source>
</evidence>
<dbReference type="PROSITE" id="PS50994">
    <property type="entry name" value="INTEGRASE"/>
    <property type="match status" value="1"/>
</dbReference>
<dbReference type="InterPro" id="IPR057670">
    <property type="entry name" value="SH3_retrovirus"/>
</dbReference>
<evidence type="ECO:0000256" key="1">
    <source>
        <dbReference type="ARBA" id="ARBA00022578"/>
    </source>
</evidence>
<feature type="region of interest" description="Disordered" evidence="15">
    <location>
        <begin position="653"/>
        <end position="688"/>
    </location>
</feature>
<proteinExistence type="predicted"/>
<dbReference type="GO" id="GO:0005634">
    <property type="term" value="C:nucleus"/>
    <property type="evidence" value="ECO:0007669"/>
    <property type="project" value="UniProtKB-ARBA"/>
</dbReference>
<evidence type="ECO:0000256" key="14">
    <source>
        <dbReference type="ARBA" id="ARBA00049244"/>
    </source>
</evidence>
<dbReference type="Pfam" id="PF00665">
    <property type="entry name" value="rve"/>
    <property type="match status" value="1"/>
</dbReference>
<evidence type="ECO:0000256" key="8">
    <source>
        <dbReference type="ARBA" id="ARBA00022884"/>
    </source>
</evidence>
<keyword evidence="11" id="KW-0239">DNA-directed DNA polymerase</keyword>
<sequence>MVATLGMRNLESFLEETVIEEKEDSAINRQRQTVYYFIIGHLDSENYDKFVVDEDKHPGRLWRTIKEHYASTSAENISTHFGKLFSIKFPSSSSGLSEAISSFRSTLKLLCSLSPQLFTGDIMPQVLAFYVLRMLPEPCCHVSTAVFHSIKVSTKIPTVEEVFKEVELDIVRCVDAEEESNLALKVSEKPKRQLCSKGKHNPLAPHLEQECFQLFPEKRNAHHKRRNNHEIGMALGVCNLASNILILNSGTSNTITPFKQLFVKTWASKEKLQAVNGSDMGVMAQGTCQIKTSKGNLNVPNALLVPSATSTLVAMVPFINEGAVLQGFPGGANLFCKEEKLLLKTRLVNNILVIDTEQLNSTNAVLSNDFLLLHRQLGHPGKEIASKMLPKYNISEVDCDSCMRSKSHQLPFPGQFSLPSNVLEVVHMDVCGPINPPTKGGNQHIFQIVDGRSRMRFTFPIKLKSNCYYHFAKFQRMAETQTGVKIKTVVSDNGGEFINKDLLNLFEKSGIIHLATAPYTPQQNAVAERANRSLLEKIRVLLLDYQAPAEWWGEACAMATYYGNLSVESDSGLFSWISSSHQRTSKVAPSGILCMFLGNVEGHRNFWLYDPNSKRILITHNCTFKDGEAFWPLHSVSSSPSLSVPLPTDLPVESASGISGVPSDPGADGQIVDRRLDDSPTSSDLGTLGVSVPIVENLDCSTQLSSPLEAGCSQPRTSLEKVLPKGWEYDLVAVSKPRRQGHYQSYSTIITSLIPLKTQSARGFHSTFSKYSFIQARSKYSFRPQYSFIQARPKYRIHQIQACNQYRHKYLY</sequence>
<dbReference type="SUPFAM" id="SSF53098">
    <property type="entry name" value="Ribonuclease H-like"/>
    <property type="match status" value="1"/>
</dbReference>
<keyword evidence="9" id="KW-0229">DNA integration</keyword>
<keyword evidence="6" id="KW-0378">Hydrolase</keyword>
<reference evidence="17" key="1">
    <citation type="submission" date="2021-03" db="EMBL/GenBank/DDBJ databases">
        <title>Draft genome sequence of rust myrtle Austropuccinia psidii MF-1, a brazilian biotype.</title>
        <authorList>
            <person name="Quecine M.C."/>
            <person name="Pachon D.M.R."/>
            <person name="Bonatelli M.L."/>
            <person name="Correr F.H."/>
            <person name="Franceschini L.M."/>
            <person name="Leite T.F."/>
            <person name="Margarido G.R.A."/>
            <person name="Almeida C.A."/>
            <person name="Ferrarezi J.A."/>
            <person name="Labate C.A."/>
        </authorList>
    </citation>
    <scope>NUCLEOTIDE SEQUENCE</scope>
    <source>
        <strain evidence="17">MF-1</strain>
    </source>
</reference>
<keyword evidence="12" id="KW-0233">DNA recombination</keyword>
<dbReference type="PANTHER" id="PTHR42648">
    <property type="entry name" value="TRANSPOSASE, PUTATIVE-RELATED"/>
    <property type="match status" value="1"/>
</dbReference>